<accession>A0ABS3S048</accession>
<protein>
    <submittedName>
        <fullName evidence="3">AAA family ATPase</fullName>
    </submittedName>
</protein>
<evidence type="ECO:0000259" key="2">
    <source>
        <dbReference type="Pfam" id="PF13401"/>
    </source>
</evidence>
<proteinExistence type="predicted"/>
<comment type="caution">
    <text evidence="3">The sequence shown here is derived from an EMBL/GenBank/DDBJ whole genome shotgun (WGS) entry which is preliminary data.</text>
</comment>
<evidence type="ECO:0000256" key="1">
    <source>
        <dbReference type="SAM" id="MobiDB-lite"/>
    </source>
</evidence>
<feature type="domain" description="ORC1/DEAH AAA+ ATPase" evidence="2">
    <location>
        <begin position="304"/>
        <end position="449"/>
    </location>
</feature>
<gene>
    <name evidence="3" type="ORF">J4709_29110</name>
</gene>
<evidence type="ECO:0000313" key="4">
    <source>
        <dbReference type="Proteomes" id="UP000680206"/>
    </source>
</evidence>
<organism evidence="3 4">
    <name type="scientific">Actinomadura violacea</name>
    <dbReference type="NCBI Taxonomy" id="2819934"/>
    <lineage>
        <taxon>Bacteria</taxon>
        <taxon>Bacillati</taxon>
        <taxon>Actinomycetota</taxon>
        <taxon>Actinomycetes</taxon>
        <taxon>Streptosporangiales</taxon>
        <taxon>Thermomonosporaceae</taxon>
        <taxon>Actinomadura</taxon>
    </lineage>
</organism>
<name>A0ABS3S048_9ACTN</name>
<keyword evidence="4" id="KW-1185">Reference proteome</keyword>
<dbReference type="Proteomes" id="UP000680206">
    <property type="component" value="Unassembled WGS sequence"/>
</dbReference>
<dbReference type="Pfam" id="PF13401">
    <property type="entry name" value="AAA_22"/>
    <property type="match status" value="1"/>
</dbReference>
<dbReference type="RefSeq" id="WP_208245037.1">
    <property type="nucleotide sequence ID" value="NZ_JAGEPF010000018.1"/>
</dbReference>
<dbReference type="InterPro" id="IPR027417">
    <property type="entry name" value="P-loop_NTPase"/>
</dbReference>
<feature type="compositionally biased region" description="Low complexity" evidence="1">
    <location>
        <begin position="22"/>
        <end position="35"/>
    </location>
</feature>
<evidence type="ECO:0000313" key="3">
    <source>
        <dbReference type="EMBL" id="MBO2461635.1"/>
    </source>
</evidence>
<dbReference type="EMBL" id="JAGEPF010000018">
    <property type="protein sequence ID" value="MBO2461635.1"/>
    <property type="molecule type" value="Genomic_DNA"/>
</dbReference>
<dbReference type="InterPro" id="IPR049945">
    <property type="entry name" value="AAA_22"/>
</dbReference>
<feature type="region of interest" description="Disordered" evidence="1">
    <location>
        <begin position="555"/>
        <end position="594"/>
    </location>
</feature>
<feature type="region of interest" description="Disordered" evidence="1">
    <location>
        <begin position="1"/>
        <end position="36"/>
    </location>
</feature>
<dbReference type="SUPFAM" id="SSF52540">
    <property type="entry name" value="P-loop containing nucleoside triphosphate hydrolases"/>
    <property type="match status" value="1"/>
</dbReference>
<dbReference type="Gene3D" id="3.40.50.300">
    <property type="entry name" value="P-loop containing nucleotide triphosphate hydrolases"/>
    <property type="match status" value="1"/>
</dbReference>
<sequence length="752" mass="81096">MRAIGSGKKAPARKTISKTVSKNTGKTTGKTAAANRAVRELPPSRPVRVYRWFKARPPERVPWAIAPALYLGGGMLHAADLPWWEGGVGGAAAGFGVYAAVRRNTGDEVLASKAAGAIGAAGVWLGLSADYGLGAGPHGMLSLAYWGLYAIAYGVFRMDDGVRTKIADRKEEEAFERLLPALGLEECRLQKHEPTRLGFKLVIDTRPSGKRASSFVSKDLQERIAEHYRIPMTRVHVGPHRIPGAIEIKVKTRDPWSQPLAHPMLDAEAEIELPAVADAREPLVIGMDPDTGNPLKMVVWNKQGAAHWVIVGIKGSGKTVLLNNVLERLTAADNVFTVLIDPAKGKDGLRWREAGALGMSALGPEEIPKALAILEFWADAVSYRSKMNAQPVFEVGPGRPLVMILIDEIDKLFKKRPDLAPRFQAALAILTSTSRSESIGMILCGQRGTAAYLGGPDTRANIDRFALGKVQRLNEALHVLGEFGLEAPDMSNYGEGHPGVWLLADDANRTEMGRSFNLTEFADIDRLAEGRRPADLEPGLVEWAGDHFEELVTVAATTDENGERKPPPPPRGARRRAAPGTAGDPLPGDDVTAAAPPDFVALDAEVEAGLPPDLKAQRDAMASRHQTIMDRLTPIPDPADFGITEEQAREAFAARARQAAEQTDIAPEHRAAVMALLKKGPASMAEIRQAVGLGDVEEDGEAARKKNGARRKAAGRMMARLRDLEKVVRSEGNGAAARWFLVDNASAESDSQ</sequence>
<reference evidence="3 4" key="1">
    <citation type="submission" date="2021-03" db="EMBL/GenBank/DDBJ databases">
        <title>Actinomadura violae sp. nov., isolated from lichen in Thailand.</title>
        <authorList>
            <person name="Kanchanasin P."/>
            <person name="Saeng-In P."/>
            <person name="Phongsopitanun W."/>
            <person name="Yuki M."/>
            <person name="Kudo T."/>
            <person name="Ohkuma M."/>
            <person name="Tanasupawat S."/>
        </authorList>
    </citation>
    <scope>NUCLEOTIDE SEQUENCE [LARGE SCALE GENOMIC DNA]</scope>
    <source>
        <strain evidence="3 4">LCR2-06</strain>
    </source>
</reference>